<evidence type="ECO:0000313" key="3">
    <source>
        <dbReference type="EMBL" id="MEC5384729.1"/>
    </source>
</evidence>
<dbReference type="PANTHER" id="PTHR30203">
    <property type="entry name" value="OUTER MEMBRANE CATION EFFLUX PROTEIN"/>
    <property type="match status" value="1"/>
</dbReference>
<dbReference type="SUPFAM" id="SSF56954">
    <property type="entry name" value="Outer membrane efflux proteins (OEP)"/>
    <property type="match status" value="1"/>
</dbReference>
<name>A0ABU6JYH8_9RHOO</name>
<dbReference type="RefSeq" id="WP_327597698.1">
    <property type="nucleotide sequence ID" value="NZ_JAYXHS010000001.1"/>
</dbReference>
<dbReference type="Gene3D" id="1.20.1600.10">
    <property type="entry name" value="Outer membrane efflux proteins (OEP)"/>
    <property type="match status" value="1"/>
</dbReference>
<keyword evidence="2" id="KW-0449">Lipoprotein</keyword>
<accession>A0ABU6JYH8</accession>
<gene>
    <name evidence="3" type="ORF">VVD49_03285</name>
</gene>
<keyword evidence="2" id="KW-0564">Palmitate</keyword>
<keyword evidence="2" id="KW-0812">Transmembrane</keyword>
<proteinExistence type="inferred from homology"/>
<dbReference type="NCBIfam" id="TIGR01845">
    <property type="entry name" value="outer_NodT"/>
    <property type="match status" value="1"/>
</dbReference>
<keyword evidence="4" id="KW-1185">Reference proteome</keyword>
<organism evidence="3 4">
    <name type="scientific">Uliginosibacterium silvisoli</name>
    <dbReference type="NCBI Taxonomy" id="3114758"/>
    <lineage>
        <taxon>Bacteria</taxon>
        <taxon>Pseudomonadati</taxon>
        <taxon>Pseudomonadota</taxon>
        <taxon>Betaproteobacteria</taxon>
        <taxon>Rhodocyclales</taxon>
        <taxon>Zoogloeaceae</taxon>
        <taxon>Uliginosibacterium</taxon>
    </lineage>
</organism>
<dbReference type="InterPro" id="IPR010131">
    <property type="entry name" value="MdtP/NodT-like"/>
</dbReference>
<feature type="chain" id="PRO_5044987629" evidence="2">
    <location>
        <begin position="22"/>
        <end position="474"/>
    </location>
</feature>
<dbReference type="Gene3D" id="2.20.200.10">
    <property type="entry name" value="Outer membrane efflux proteins (OEP)"/>
    <property type="match status" value="1"/>
</dbReference>
<keyword evidence="2" id="KW-1134">Transmembrane beta strand</keyword>
<reference evidence="3 4" key="1">
    <citation type="submission" date="2024-01" db="EMBL/GenBank/DDBJ databases">
        <title>Uliginosibacterium soil sp. nov.</title>
        <authorList>
            <person name="Lv Y."/>
        </authorList>
    </citation>
    <scope>NUCLEOTIDE SEQUENCE [LARGE SCALE GENOMIC DNA]</scope>
    <source>
        <strain evidence="3 4">H3</strain>
    </source>
</reference>
<evidence type="ECO:0000313" key="4">
    <source>
        <dbReference type="Proteomes" id="UP001331561"/>
    </source>
</evidence>
<keyword evidence="2" id="KW-0732">Signal</keyword>
<sequence length="474" mass="50491">MATDSIMIKRLSLLLIAGAVAACVTKSPPSAVDIQKEAMPHTTVPADWKGRAGGSQPVVDRWLASFNDPVLAALVDEALAYNADIRLAAARVEQAGGYVKVAGAALYPAVNMLAHGGGKMGGDGSGLTGVFVSASLELDVWGRVRYGRNAAQAQYASIEADYAYARQSLAAVVAKSYFLAIESGLQKGVAQDMVKASDELLRLSQERLRVGAGDESAVVDARANSSTFRDTLRQVDYSRDQALRALELLLGRYPSAEVAVAPQLVSVPAPAPLGLPSELLERRPDVVAAERRVAAAFDRVEEAKAARLPRISLTASGSNVSSELFVLKDHDNPVWSLGANLVAPLYQGGALQAQVEIRSSEQKLAVADYARIAQRAFSDVEGALSAEGALRDRDAILVDNVKNVQRALDLSQIQYKVGKADLRTVGQRQLALYAARTSQIHVRSEQLAQRVNLYLALGGSFEASDKAADKTATR</sequence>
<feature type="signal peptide" evidence="2">
    <location>
        <begin position="1"/>
        <end position="21"/>
    </location>
</feature>
<comment type="subcellular location">
    <subcellularLocation>
        <location evidence="2">Cell membrane</location>
        <topology evidence="2">Lipid-anchor</topology>
    </subcellularLocation>
</comment>
<evidence type="ECO:0000256" key="2">
    <source>
        <dbReference type="RuleBase" id="RU362097"/>
    </source>
</evidence>
<keyword evidence="2" id="KW-0472">Membrane</keyword>
<comment type="similarity">
    <text evidence="1 2">Belongs to the outer membrane factor (OMF) (TC 1.B.17) family.</text>
</comment>
<dbReference type="Pfam" id="PF02321">
    <property type="entry name" value="OEP"/>
    <property type="match status" value="2"/>
</dbReference>
<dbReference type="Proteomes" id="UP001331561">
    <property type="component" value="Unassembled WGS sequence"/>
</dbReference>
<comment type="caution">
    <text evidence="3">The sequence shown here is derived from an EMBL/GenBank/DDBJ whole genome shotgun (WGS) entry which is preliminary data.</text>
</comment>
<protein>
    <submittedName>
        <fullName evidence="3">TolC family protein</fullName>
    </submittedName>
</protein>
<evidence type="ECO:0000256" key="1">
    <source>
        <dbReference type="ARBA" id="ARBA00007613"/>
    </source>
</evidence>
<dbReference type="InterPro" id="IPR003423">
    <property type="entry name" value="OMP_efflux"/>
</dbReference>
<dbReference type="PANTHER" id="PTHR30203:SF33">
    <property type="entry name" value="BLR4455 PROTEIN"/>
    <property type="match status" value="1"/>
</dbReference>
<dbReference type="EMBL" id="JAYXHS010000001">
    <property type="protein sequence ID" value="MEC5384729.1"/>
    <property type="molecule type" value="Genomic_DNA"/>
</dbReference>